<dbReference type="InterPro" id="IPR002725">
    <property type="entry name" value="YgjP-like_metallopeptidase"/>
</dbReference>
<proteinExistence type="predicted"/>
<keyword evidence="2" id="KW-0645">Protease</keyword>
<sequence>MMVKDRIQYGKSTIDYELSYSNRKTLGIKVHPDESVQVIAPTHTDQLEVKEKVRSKAAWIIRQQDFFLSFHPITPPRKYVSGETHLYLGKQYRLKVIEGNKESVKLNSGWLVVIVKEKGDKPKIKRLLRAWYKSKADIHFKKLFDDNIQLSSNLYKGEPGLKYRWMEKRWGSCDRNGTIHLNLELIKAPKVCIEYVIIHEMCHLAHLNHSSAFYELLGKLYPNWRETKDRLERLMV</sequence>
<keyword evidence="2" id="KW-0482">Metalloprotease</keyword>
<keyword evidence="3" id="KW-1185">Reference proteome</keyword>
<dbReference type="Gene3D" id="3.30.2010.10">
    <property type="entry name" value="Metalloproteases ('zincins'), catalytic domain"/>
    <property type="match status" value="1"/>
</dbReference>
<evidence type="ECO:0000313" key="2">
    <source>
        <dbReference type="EMBL" id="MDT0643731.1"/>
    </source>
</evidence>
<protein>
    <submittedName>
        <fullName evidence="2">SprT family zinc-dependent metalloprotease</fullName>
        <ecNumber evidence="2">3.4.-.-</ecNumber>
    </submittedName>
</protein>
<dbReference type="GO" id="GO:0008237">
    <property type="term" value="F:metallopeptidase activity"/>
    <property type="evidence" value="ECO:0007669"/>
    <property type="project" value="UniProtKB-KW"/>
</dbReference>
<dbReference type="EC" id="3.4.-.-" evidence="2"/>
<name>A0ABU3CBL3_9FLAO</name>
<organism evidence="2 3">
    <name type="scientific">Autumnicola tepida</name>
    <dbReference type="NCBI Taxonomy" id="3075595"/>
    <lineage>
        <taxon>Bacteria</taxon>
        <taxon>Pseudomonadati</taxon>
        <taxon>Bacteroidota</taxon>
        <taxon>Flavobacteriia</taxon>
        <taxon>Flavobacteriales</taxon>
        <taxon>Flavobacteriaceae</taxon>
        <taxon>Autumnicola</taxon>
    </lineage>
</organism>
<dbReference type="InterPro" id="IPR053136">
    <property type="entry name" value="UTP_pyrophosphatase-like"/>
</dbReference>
<dbReference type="CDD" id="cd07344">
    <property type="entry name" value="M48_yhfN_like"/>
    <property type="match status" value="1"/>
</dbReference>
<comment type="caution">
    <text evidence="2">The sequence shown here is derived from an EMBL/GenBank/DDBJ whole genome shotgun (WGS) entry which is preliminary data.</text>
</comment>
<dbReference type="Pfam" id="PF01863">
    <property type="entry name" value="YgjP-like"/>
    <property type="match status" value="1"/>
</dbReference>
<dbReference type="PANTHER" id="PTHR30399:SF1">
    <property type="entry name" value="UTP PYROPHOSPHATASE"/>
    <property type="match status" value="1"/>
</dbReference>
<dbReference type="RefSeq" id="WP_311535349.1">
    <property type="nucleotide sequence ID" value="NZ_JAVRHQ010000015.1"/>
</dbReference>
<keyword evidence="2" id="KW-0378">Hydrolase</keyword>
<evidence type="ECO:0000259" key="1">
    <source>
        <dbReference type="Pfam" id="PF01863"/>
    </source>
</evidence>
<evidence type="ECO:0000313" key="3">
    <source>
        <dbReference type="Proteomes" id="UP001262889"/>
    </source>
</evidence>
<feature type="domain" description="YgjP-like metallopeptidase" evidence="1">
    <location>
        <begin position="24"/>
        <end position="233"/>
    </location>
</feature>
<dbReference type="EMBL" id="JAVRHQ010000015">
    <property type="protein sequence ID" value="MDT0643731.1"/>
    <property type="molecule type" value="Genomic_DNA"/>
</dbReference>
<dbReference type="Proteomes" id="UP001262889">
    <property type="component" value="Unassembled WGS sequence"/>
</dbReference>
<gene>
    <name evidence="2" type="ORF">RM553_12885</name>
</gene>
<accession>A0ABU3CBL3</accession>
<dbReference type="PANTHER" id="PTHR30399">
    <property type="entry name" value="UNCHARACTERIZED PROTEIN YGJP"/>
    <property type="match status" value="1"/>
</dbReference>
<reference evidence="2 3" key="1">
    <citation type="submission" date="2023-09" db="EMBL/GenBank/DDBJ databases">
        <authorList>
            <person name="Rey-Velasco X."/>
        </authorList>
    </citation>
    <scope>NUCLEOTIDE SEQUENCE [LARGE SCALE GENOMIC DNA]</scope>
    <source>
        <strain evidence="2 3">F363</strain>
    </source>
</reference>